<dbReference type="KEGG" id="zca:113936279"/>
<dbReference type="GeneID" id="113936279"/>
<evidence type="ECO:0000313" key="3">
    <source>
        <dbReference type="RefSeq" id="XP_027475142.1"/>
    </source>
</evidence>
<feature type="region of interest" description="Disordered" evidence="1">
    <location>
        <begin position="72"/>
        <end position="105"/>
    </location>
</feature>
<evidence type="ECO:0000256" key="1">
    <source>
        <dbReference type="SAM" id="MobiDB-lite"/>
    </source>
</evidence>
<name>A0A6J2F7S0_ZALCA</name>
<organism evidence="2 3">
    <name type="scientific">Zalophus californianus</name>
    <name type="common">California sealion</name>
    <dbReference type="NCBI Taxonomy" id="9704"/>
    <lineage>
        <taxon>Eukaryota</taxon>
        <taxon>Metazoa</taxon>
        <taxon>Chordata</taxon>
        <taxon>Craniata</taxon>
        <taxon>Vertebrata</taxon>
        <taxon>Euteleostomi</taxon>
        <taxon>Mammalia</taxon>
        <taxon>Eutheria</taxon>
        <taxon>Laurasiatheria</taxon>
        <taxon>Carnivora</taxon>
        <taxon>Caniformia</taxon>
        <taxon>Pinnipedia</taxon>
        <taxon>Otariidae</taxon>
        <taxon>Zalophus</taxon>
    </lineage>
</organism>
<evidence type="ECO:0000313" key="2">
    <source>
        <dbReference type="Proteomes" id="UP000515165"/>
    </source>
</evidence>
<dbReference type="AlphaFoldDB" id="A0A6J2F7S0"/>
<proteinExistence type="predicted"/>
<feature type="compositionally biased region" description="Pro residues" evidence="1">
    <location>
        <begin position="78"/>
        <end position="98"/>
    </location>
</feature>
<protein>
    <submittedName>
        <fullName evidence="3">Atherin-like</fullName>
    </submittedName>
</protein>
<gene>
    <name evidence="3" type="primary">LOC113936279</name>
</gene>
<keyword evidence="2" id="KW-1185">Reference proteome</keyword>
<dbReference type="RefSeq" id="XP_027475142.1">
    <property type="nucleotide sequence ID" value="XM_027619341.1"/>
</dbReference>
<dbReference type="Proteomes" id="UP000515165">
    <property type="component" value="Chromosome 17"/>
</dbReference>
<accession>A0A6J2F7S0</accession>
<reference evidence="3" key="1">
    <citation type="submission" date="2025-08" db="UniProtKB">
        <authorList>
            <consortium name="RefSeq"/>
        </authorList>
    </citation>
    <scope>IDENTIFICATION</scope>
    <source>
        <tissue evidence="3">Blood</tissue>
    </source>
</reference>
<sequence>MTPPKPEWRPRVDGTRAAAATTSHCLLQLSSDTVAAPPVCAAGPAPPRPAGALIGRSRRHSSVAAALNAAPIGRVPLGPSPPALPSVPLRNPAPPAPLPSAADCG</sequence>